<name>A0A6C0DW88_9ZZZZ</name>
<reference evidence="1" key="1">
    <citation type="journal article" date="2020" name="Nature">
        <title>Giant virus diversity and host interactions through global metagenomics.</title>
        <authorList>
            <person name="Schulz F."/>
            <person name="Roux S."/>
            <person name="Paez-Espino D."/>
            <person name="Jungbluth S."/>
            <person name="Walsh D.A."/>
            <person name="Denef V.J."/>
            <person name="McMahon K.D."/>
            <person name="Konstantinidis K.T."/>
            <person name="Eloe-Fadrosh E.A."/>
            <person name="Kyrpides N.C."/>
            <person name="Woyke T."/>
        </authorList>
    </citation>
    <scope>NUCLEOTIDE SEQUENCE</scope>
    <source>
        <strain evidence="1">GVMAG-M-3300023174-92</strain>
    </source>
</reference>
<proteinExistence type="predicted"/>
<dbReference type="AlphaFoldDB" id="A0A6C0DW88"/>
<dbReference type="InterPro" id="IPR043918">
    <property type="entry name" value="DUF5760"/>
</dbReference>
<dbReference type="EMBL" id="MN739688">
    <property type="protein sequence ID" value="QHT21226.1"/>
    <property type="molecule type" value="Genomic_DNA"/>
</dbReference>
<evidence type="ECO:0000313" key="1">
    <source>
        <dbReference type="EMBL" id="QHT21226.1"/>
    </source>
</evidence>
<accession>A0A6C0DW88</accession>
<sequence length="122" mass="14503">MTDEKSQFIENIQKWVQMDNQIKLIHEKVKKAREVKSDLMEKIIKYADENHITNTRIEISDGELRFCDKKDYQPISFGYVQECLGKIIADKKQVDYILDYLRENRRVTLSKDIKRNYKAGTA</sequence>
<organism evidence="1">
    <name type="scientific">viral metagenome</name>
    <dbReference type="NCBI Taxonomy" id="1070528"/>
    <lineage>
        <taxon>unclassified sequences</taxon>
        <taxon>metagenomes</taxon>
        <taxon>organismal metagenomes</taxon>
    </lineage>
</organism>
<dbReference type="Pfam" id="PF19064">
    <property type="entry name" value="DUF5760"/>
    <property type="match status" value="1"/>
</dbReference>
<protein>
    <submittedName>
        <fullName evidence="1">Uncharacterized protein</fullName>
    </submittedName>
</protein>